<proteinExistence type="predicted"/>
<protein>
    <submittedName>
        <fullName evidence="2">Uncharacterized protein</fullName>
    </submittedName>
</protein>
<evidence type="ECO:0000313" key="3">
    <source>
        <dbReference type="Proteomes" id="UP000186168"/>
    </source>
</evidence>
<sequence>MKYGSVDSLNVSVRCGCRPKDRQIRETVDCDKPISRAIARVDQCVESFGVDSSVRFTIAATCSSVTVRGPPDRGMSPKPAIRCPTNRFRQRPTACGVEPSWAATSLFDAPVAHARMIRHRKATQSGLLAYIHGLGFITIEPFDTEAALTAAGLLHAGYSWAGVHASHAARPSADFPAGRFLLTLTPDLYEGTGGPGGPPRPVAAASVGPWSGRALIERPPGEGPPAGIPGGPSRCTPERIEKST</sequence>
<organism evidence="2 3">
    <name type="scientific">Streptomyces sparsogenes DSM 40356</name>
    <dbReference type="NCBI Taxonomy" id="1331668"/>
    <lineage>
        <taxon>Bacteria</taxon>
        <taxon>Bacillati</taxon>
        <taxon>Actinomycetota</taxon>
        <taxon>Actinomycetes</taxon>
        <taxon>Kitasatosporales</taxon>
        <taxon>Streptomycetaceae</taxon>
        <taxon>Streptomyces</taxon>
    </lineage>
</organism>
<comment type="caution">
    <text evidence="2">The sequence shown here is derived from an EMBL/GenBank/DDBJ whole genome shotgun (WGS) entry which is preliminary data.</text>
</comment>
<gene>
    <name evidence="2" type="ORF">SPAR_30601</name>
</gene>
<dbReference type="AlphaFoldDB" id="A0A1R1SBP5"/>
<feature type="region of interest" description="Disordered" evidence="1">
    <location>
        <begin position="191"/>
        <end position="244"/>
    </location>
</feature>
<evidence type="ECO:0000313" key="2">
    <source>
        <dbReference type="EMBL" id="OMI35608.1"/>
    </source>
</evidence>
<name>A0A1R1SBP5_9ACTN</name>
<reference evidence="2 3" key="1">
    <citation type="submission" date="2013-05" db="EMBL/GenBank/DDBJ databases">
        <title>Genome sequence of Streptomyces sparsogenes DSM 40356.</title>
        <authorList>
            <person name="Coyne S."/>
            <person name="Seebeck F.P."/>
        </authorList>
    </citation>
    <scope>NUCLEOTIDE SEQUENCE [LARGE SCALE GENOMIC DNA]</scope>
    <source>
        <strain evidence="2 3">DSM 40356</strain>
    </source>
</reference>
<dbReference type="EMBL" id="ASQP01000392">
    <property type="protein sequence ID" value="OMI35608.1"/>
    <property type="molecule type" value="Genomic_DNA"/>
</dbReference>
<accession>A0A1R1SBP5</accession>
<keyword evidence="3" id="KW-1185">Reference proteome</keyword>
<evidence type="ECO:0000256" key="1">
    <source>
        <dbReference type="SAM" id="MobiDB-lite"/>
    </source>
</evidence>
<dbReference type="Proteomes" id="UP000186168">
    <property type="component" value="Unassembled WGS sequence"/>
</dbReference>